<dbReference type="SUPFAM" id="SSF56300">
    <property type="entry name" value="Metallo-dependent phosphatases"/>
    <property type="match status" value="1"/>
</dbReference>
<keyword evidence="3" id="KW-1185">Reference proteome</keyword>
<comment type="caution">
    <text evidence="2">The sequence shown here is derived from an EMBL/GenBank/DDBJ whole genome shotgun (WGS) entry which is preliminary data.</text>
</comment>
<name>A0A6L5XAF1_9FIRM</name>
<dbReference type="InterPro" id="IPR029052">
    <property type="entry name" value="Metallo-depent_PP-like"/>
</dbReference>
<protein>
    <submittedName>
        <fullName evidence="2">Metallophosphoesterase</fullName>
    </submittedName>
</protein>
<dbReference type="InterPro" id="IPR004843">
    <property type="entry name" value="Calcineurin-like_PHP"/>
</dbReference>
<dbReference type="Proteomes" id="UP000481852">
    <property type="component" value="Unassembled WGS sequence"/>
</dbReference>
<evidence type="ECO:0000259" key="1">
    <source>
        <dbReference type="Pfam" id="PF00149"/>
    </source>
</evidence>
<evidence type="ECO:0000313" key="3">
    <source>
        <dbReference type="Proteomes" id="UP000481852"/>
    </source>
</evidence>
<proteinExistence type="predicted"/>
<dbReference type="Pfam" id="PF00149">
    <property type="entry name" value="Metallophos"/>
    <property type="match status" value="1"/>
</dbReference>
<dbReference type="InterPro" id="IPR051158">
    <property type="entry name" value="Metallophosphoesterase_sf"/>
</dbReference>
<dbReference type="EMBL" id="VULZ01000012">
    <property type="protein sequence ID" value="MSS15492.1"/>
    <property type="molecule type" value="Genomic_DNA"/>
</dbReference>
<reference evidence="2 3" key="1">
    <citation type="submission" date="2019-08" db="EMBL/GenBank/DDBJ databases">
        <title>In-depth cultivation of the pig gut microbiome towards novel bacterial diversity and tailored functional studies.</title>
        <authorList>
            <person name="Wylensek D."/>
            <person name="Hitch T.C.A."/>
            <person name="Clavel T."/>
        </authorList>
    </citation>
    <scope>NUCLEOTIDE SEQUENCE [LARGE SCALE GENOMIC DNA]</scope>
    <source>
        <strain evidence="2 3">Oil+RF-744-WCA-WT-11</strain>
    </source>
</reference>
<evidence type="ECO:0000313" key="2">
    <source>
        <dbReference type="EMBL" id="MSS15492.1"/>
    </source>
</evidence>
<gene>
    <name evidence="2" type="ORF">FYJ35_10665</name>
</gene>
<sequence>MGKILVTHYKVRINDPENAPEKPFSVAVLSDMHNEVYRSGVMQLMEAIRNEQVSAVFSVGDLLVAKGERCACDVALDVLGRLTELYLVYAVNGNHEVRMRNVPQFREQFLEYDRRVRALGVTMVDNLRVPLRIGGSRIGLYGLEIDNGYYRKNLREGECEQPSKGRKPARKHFLTVQDMEKLVGKPQPGEYHILLAHFPRYFPTYAAWGADLTLSGHNHGGIIRLPGIGGLVGPDPGLFPKYDHGEFTIDGRKMIVSAGLGTHTIDLRINNPAELVILDFVGA</sequence>
<dbReference type="PANTHER" id="PTHR31302:SF0">
    <property type="entry name" value="TRANSMEMBRANE PROTEIN WITH METALLOPHOSPHOESTERASE DOMAIN"/>
    <property type="match status" value="1"/>
</dbReference>
<feature type="domain" description="Calcineurin-like phosphoesterase" evidence="1">
    <location>
        <begin position="25"/>
        <end position="220"/>
    </location>
</feature>
<dbReference type="RefSeq" id="WP_154526401.1">
    <property type="nucleotide sequence ID" value="NZ_VULZ01000012.1"/>
</dbReference>
<dbReference type="GO" id="GO:0016787">
    <property type="term" value="F:hydrolase activity"/>
    <property type="evidence" value="ECO:0007669"/>
    <property type="project" value="InterPro"/>
</dbReference>
<dbReference type="Gene3D" id="3.60.21.10">
    <property type="match status" value="1"/>
</dbReference>
<organism evidence="2 3">
    <name type="scientific">Porcincola intestinalis</name>
    <dbReference type="NCBI Taxonomy" id="2606632"/>
    <lineage>
        <taxon>Bacteria</taxon>
        <taxon>Bacillati</taxon>
        <taxon>Bacillota</taxon>
        <taxon>Clostridia</taxon>
        <taxon>Lachnospirales</taxon>
        <taxon>Lachnospiraceae</taxon>
        <taxon>Porcincola</taxon>
    </lineage>
</organism>
<dbReference type="PANTHER" id="PTHR31302">
    <property type="entry name" value="TRANSMEMBRANE PROTEIN WITH METALLOPHOSPHOESTERASE DOMAIN-RELATED"/>
    <property type="match status" value="1"/>
</dbReference>
<dbReference type="AlphaFoldDB" id="A0A6L5XAF1"/>
<accession>A0A6L5XAF1</accession>